<keyword evidence="1" id="KW-0812">Transmembrane</keyword>
<dbReference type="EMBL" id="JBHSQJ010000147">
    <property type="protein sequence ID" value="MFC5911194.1"/>
    <property type="molecule type" value="Genomic_DNA"/>
</dbReference>
<proteinExistence type="predicted"/>
<feature type="domain" description="DUF7144" evidence="2">
    <location>
        <begin position="20"/>
        <end position="132"/>
    </location>
</feature>
<dbReference type="RefSeq" id="WP_380589719.1">
    <property type="nucleotide sequence ID" value="NZ_JBHSQJ010000147.1"/>
</dbReference>
<reference evidence="4" key="1">
    <citation type="journal article" date="2019" name="Int. J. Syst. Evol. Microbiol.">
        <title>The Global Catalogue of Microorganisms (GCM) 10K type strain sequencing project: providing services to taxonomists for standard genome sequencing and annotation.</title>
        <authorList>
            <consortium name="The Broad Institute Genomics Platform"/>
            <consortium name="The Broad Institute Genome Sequencing Center for Infectious Disease"/>
            <person name="Wu L."/>
            <person name="Ma J."/>
        </authorList>
    </citation>
    <scope>NUCLEOTIDE SEQUENCE [LARGE SCALE GENOMIC DNA]</scope>
    <source>
        <strain evidence="4">JCM 4816</strain>
    </source>
</reference>
<gene>
    <name evidence="3" type="ORF">ACFP3V_28810</name>
</gene>
<evidence type="ECO:0000313" key="3">
    <source>
        <dbReference type="EMBL" id="MFC5911194.1"/>
    </source>
</evidence>
<organism evidence="3 4">
    <name type="scientific">Streptacidiphilus monticola</name>
    <dbReference type="NCBI Taxonomy" id="2161674"/>
    <lineage>
        <taxon>Bacteria</taxon>
        <taxon>Bacillati</taxon>
        <taxon>Actinomycetota</taxon>
        <taxon>Actinomycetes</taxon>
        <taxon>Kitasatosporales</taxon>
        <taxon>Streptomycetaceae</taxon>
        <taxon>Streptacidiphilus</taxon>
    </lineage>
</organism>
<evidence type="ECO:0000313" key="4">
    <source>
        <dbReference type="Proteomes" id="UP001596174"/>
    </source>
</evidence>
<feature type="transmembrane region" description="Helical" evidence="1">
    <location>
        <begin position="112"/>
        <end position="131"/>
    </location>
</feature>
<feature type="transmembrane region" description="Helical" evidence="1">
    <location>
        <begin position="63"/>
        <end position="82"/>
    </location>
</feature>
<keyword evidence="1" id="KW-1133">Transmembrane helix</keyword>
<dbReference type="InterPro" id="IPR055568">
    <property type="entry name" value="DUF7144"/>
</dbReference>
<evidence type="ECO:0000259" key="2">
    <source>
        <dbReference type="Pfam" id="PF23636"/>
    </source>
</evidence>
<sequence length="137" mass="14881">MSSPSTGASRSSSPWAVGATVFAGVLLVCNGVISILEGITGIAKDDVLVSTPRYVYRFDLTTWGWLHLAIGAVLVIVGIGVLRNQGWARWTGILLAGVSLFTQFMFLPHYPLWSLTVMALDVFIIWGLATVRSDERL</sequence>
<dbReference type="Proteomes" id="UP001596174">
    <property type="component" value="Unassembled WGS sequence"/>
</dbReference>
<protein>
    <recommendedName>
        <fullName evidence="2">DUF7144 domain-containing protein</fullName>
    </recommendedName>
</protein>
<feature type="transmembrane region" description="Helical" evidence="1">
    <location>
        <begin position="21"/>
        <end position="43"/>
    </location>
</feature>
<feature type="transmembrane region" description="Helical" evidence="1">
    <location>
        <begin position="87"/>
        <end position="106"/>
    </location>
</feature>
<dbReference type="Pfam" id="PF23636">
    <property type="entry name" value="DUF7144"/>
    <property type="match status" value="1"/>
</dbReference>
<keyword evidence="4" id="KW-1185">Reference proteome</keyword>
<evidence type="ECO:0000256" key="1">
    <source>
        <dbReference type="SAM" id="Phobius"/>
    </source>
</evidence>
<name>A0ABW1GBZ4_9ACTN</name>
<keyword evidence="1" id="KW-0472">Membrane</keyword>
<accession>A0ABW1GBZ4</accession>
<comment type="caution">
    <text evidence="3">The sequence shown here is derived from an EMBL/GenBank/DDBJ whole genome shotgun (WGS) entry which is preliminary data.</text>
</comment>